<dbReference type="Proteomes" id="UP000032142">
    <property type="component" value="Unassembled WGS sequence"/>
</dbReference>
<sequence length="22" mass="2768">MNMHWMQPQQYLKMWLLSSSEV</sequence>
<proteinExistence type="predicted"/>
<keyword evidence="2" id="KW-1185">Reference proteome</keyword>
<comment type="caution">
    <text evidence="1">The sequence shown here is derived from an EMBL/GenBank/DDBJ whole genome shotgun (WGS) entry which is preliminary data.</text>
</comment>
<reference evidence="2" key="1">
    <citation type="submission" date="2014-09" db="EMBL/GenBank/DDBJ databases">
        <authorList>
            <person name="Mudge J."/>
            <person name="Ramaraj T."/>
            <person name="Lindquist I.E."/>
            <person name="Bharti A.K."/>
            <person name="Sundararajan A."/>
            <person name="Cameron C.T."/>
            <person name="Woodward J.E."/>
            <person name="May G.D."/>
            <person name="Brubaker C."/>
            <person name="Broadhvest J."/>
            <person name="Wilkins T.A."/>
        </authorList>
    </citation>
    <scope>NUCLEOTIDE SEQUENCE</scope>
    <source>
        <strain evidence="2">cv. AKA8401</strain>
    </source>
</reference>
<dbReference type="AlphaFoldDB" id="A0A0B0MKG5"/>
<protein>
    <submittedName>
        <fullName evidence="1">Uncharacterized protein</fullName>
    </submittedName>
</protein>
<accession>A0A0B0MKG5</accession>
<dbReference type="EMBL" id="JRRC01104448">
    <property type="protein sequence ID" value="KHF99953.1"/>
    <property type="molecule type" value="Genomic_DNA"/>
</dbReference>
<gene>
    <name evidence="1" type="ORF">F383_17196</name>
</gene>
<name>A0A0B0MKG5_GOSAR</name>
<organism evidence="1 2">
    <name type="scientific">Gossypium arboreum</name>
    <name type="common">Tree cotton</name>
    <name type="synonym">Gossypium nanking</name>
    <dbReference type="NCBI Taxonomy" id="29729"/>
    <lineage>
        <taxon>Eukaryota</taxon>
        <taxon>Viridiplantae</taxon>
        <taxon>Streptophyta</taxon>
        <taxon>Embryophyta</taxon>
        <taxon>Tracheophyta</taxon>
        <taxon>Spermatophyta</taxon>
        <taxon>Magnoliopsida</taxon>
        <taxon>eudicotyledons</taxon>
        <taxon>Gunneridae</taxon>
        <taxon>Pentapetalae</taxon>
        <taxon>rosids</taxon>
        <taxon>malvids</taxon>
        <taxon>Malvales</taxon>
        <taxon>Malvaceae</taxon>
        <taxon>Malvoideae</taxon>
        <taxon>Gossypium</taxon>
    </lineage>
</organism>
<evidence type="ECO:0000313" key="1">
    <source>
        <dbReference type="EMBL" id="KHF99953.1"/>
    </source>
</evidence>
<evidence type="ECO:0000313" key="2">
    <source>
        <dbReference type="Proteomes" id="UP000032142"/>
    </source>
</evidence>